<organism evidence="3">
    <name type="scientific">Saccharum hybrid cultivar R570</name>
    <dbReference type="NCBI Taxonomy" id="131158"/>
    <lineage>
        <taxon>Eukaryota</taxon>
        <taxon>Viridiplantae</taxon>
        <taxon>Streptophyta</taxon>
        <taxon>Embryophyta</taxon>
        <taxon>Tracheophyta</taxon>
        <taxon>Spermatophyta</taxon>
        <taxon>Magnoliopsida</taxon>
        <taxon>Liliopsida</taxon>
        <taxon>Poales</taxon>
        <taxon>Poaceae</taxon>
        <taxon>PACMAD clade</taxon>
        <taxon>Panicoideae</taxon>
        <taxon>Andropogonodae</taxon>
        <taxon>Andropogoneae</taxon>
        <taxon>Saccharinae</taxon>
        <taxon>Saccharum</taxon>
        <taxon>Saccharum officinarum species complex</taxon>
    </lineage>
</organism>
<dbReference type="AlphaFoldDB" id="A0A059Q2W7"/>
<dbReference type="EMBL" id="KF184668">
    <property type="protein sequence ID" value="AGT16556.1"/>
    <property type="molecule type" value="Genomic_DNA"/>
</dbReference>
<dbReference type="InterPro" id="IPR007021">
    <property type="entry name" value="DUF659"/>
</dbReference>
<feature type="region of interest" description="Disordered" evidence="1">
    <location>
        <begin position="1"/>
        <end position="75"/>
    </location>
</feature>
<dbReference type="InterPro" id="IPR012337">
    <property type="entry name" value="RNaseH-like_sf"/>
</dbReference>
<dbReference type="PANTHER" id="PTHR32166">
    <property type="entry name" value="OSJNBA0013A04.12 PROTEIN"/>
    <property type="match status" value="1"/>
</dbReference>
<evidence type="ECO:0000256" key="1">
    <source>
        <dbReference type="SAM" id="MobiDB-lite"/>
    </source>
</evidence>
<evidence type="ECO:0000259" key="2">
    <source>
        <dbReference type="Pfam" id="PF04937"/>
    </source>
</evidence>
<name>A0A059Q2W7_9POAL</name>
<feature type="domain" description="DUF659" evidence="2">
    <location>
        <begin position="124"/>
        <end position="270"/>
    </location>
</feature>
<proteinExistence type="predicted"/>
<accession>A0A059Q2W7</accession>
<evidence type="ECO:0000313" key="3">
    <source>
        <dbReference type="EMBL" id="AGT16556.1"/>
    </source>
</evidence>
<gene>
    <name evidence="3" type="ORF">SHCRBa_005_I10_R_30</name>
</gene>
<feature type="compositionally biased region" description="Polar residues" evidence="1">
    <location>
        <begin position="14"/>
        <end position="42"/>
    </location>
</feature>
<protein>
    <recommendedName>
        <fullName evidence="2">DUF659 domain-containing protein</fullName>
    </recommendedName>
</protein>
<dbReference type="SUPFAM" id="SSF53098">
    <property type="entry name" value="Ribonuclease H-like"/>
    <property type="match status" value="1"/>
</dbReference>
<feature type="compositionally biased region" description="Low complexity" evidence="1">
    <location>
        <begin position="43"/>
        <end position="57"/>
    </location>
</feature>
<sequence length="515" mass="57544">MATTKANANAVYWNASSSRQGGRTSRASGPQNVCVTNMQADLSSSSSGHGTKSCSLSVDHSLSHKPESERSMGATDNLDSLVANSIGRLVSEAGLEPDFVHLPSFNGVIDLLTRGVRIKMPSYEYILQVQLSEVQKREKAMRQHWERRGCSLILDSWKSQCGRSFISAFVHCREGMLFLRSIDISTVFDDVDELAAMVCCLIDDIGVHDIVQVITNNVSPHMQATEHAVLKKHDQSFIFTVCADHCINLLLENIAELDHVKDVLTKAREITMFLYGHALPMELMKKFFYFDSEIISNSNLKSVAKFLTLETLVSQRENLMEMFSSPNWVSSDLACTSLSMHICEVVQTDSAFWSAADNVLKVTGPLISVLYKLENDNCPVSVLYDAMDSAKETEQMDLYQRRSGLFDSDSAIQEATGTPQEVWWERHGSGTKELQSFAARILGQTCFGAARYNLDKSLSERLHTGKRSFADQERFRNMEYIYYNLRLMNAVPRLDGPPAAQHGKVTAQLSDWVSA</sequence>
<dbReference type="PANTHER" id="PTHR32166:SF63">
    <property type="entry name" value="HAT TRANSPOSON SUPERFAMILY PROTEIN"/>
    <property type="match status" value="1"/>
</dbReference>
<reference evidence="3" key="1">
    <citation type="submission" date="2013-05" db="EMBL/GenBank/DDBJ databases">
        <title>Building the sugarcane genome for biotechnology and identifying evolutionary trends.</title>
        <authorList>
            <person name="De Setta N."/>
            <person name="Monteiro-Vitorello C.B."/>
            <person name="Metcalfe C.J."/>
            <person name="Cruz G.M.Q."/>
            <person name="Del Bem L.E."/>
            <person name="Vicentini R."/>
            <person name="Nogueira F.T.S."/>
            <person name="Campos R.A."/>
            <person name="Nunes S.L."/>
            <person name="Turrini P.C.G."/>
            <person name="Vieira A.P."/>
            <person name="Cruz E.A.O."/>
            <person name="Correa T.C.S."/>
            <person name="Hotta C.T."/>
            <person name="de Mello-Varani A."/>
            <person name="Vautrin S."/>
            <person name="Trindade A.S."/>
            <person name="Vilela M.M."/>
            <person name="Horta C.L."/>
            <person name="Sato P.M."/>
            <person name="de Andrade R.F."/>
            <person name="Nishiyama M.Y."/>
            <person name="Cardoso-Silva C.B."/>
            <person name="Scortecci K.C."/>
            <person name="Garcia A.A.F."/>
            <person name="Carneiro M.S."/>
            <person name="Kim C."/>
            <person name="Paterson A.H."/>
            <person name="Berges H."/>
            <person name="D'Hont A."/>
            <person name="de-Souza A.P."/>
            <person name="Souza G.M."/>
            <person name="Vincentz M."/>
            <person name="Kitajima J.P."/>
            <person name="Van Sluys M.-A."/>
        </authorList>
    </citation>
    <scope>NUCLEOTIDE SEQUENCE</scope>
</reference>
<feature type="compositionally biased region" description="Basic and acidic residues" evidence="1">
    <location>
        <begin position="61"/>
        <end position="70"/>
    </location>
</feature>
<dbReference type="Pfam" id="PF04937">
    <property type="entry name" value="DUF659"/>
    <property type="match status" value="1"/>
</dbReference>